<dbReference type="CDD" id="cd11051">
    <property type="entry name" value="CYP59-like"/>
    <property type="match status" value="1"/>
</dbReference>
<organism evidence="6 7">
    <name type="scientific">Apiospora kogelbergensis</name>
    <dbReference type="NCBI Taxonomy" id="1337665"/>
    <lineage>
        <taxon>Eukaryota</taxon>
        <taxon>Fungi</taxon>
        <taxon>Dikarya</taxon>
        <taxon>Ascomycota</taxon>
        <taxon>Pezizomycotina</taxon>
        <taxon>Sordariomycetes</taxon>
        <taxon>Xylariomycetidae</taxon>
        <taxon>Amphisphaeriales</taxon>
        <taxon>Apiosporaceae</taxon>
        <taxon>Apiospora</taxon>
    </lineage>
</organism>
<dbReference type="PRINTS" id="PR00463">
    <property type="entry name" value="EP450I"/>
</dbReference>
<dbReference type="GO" id="GO:0020037">
    <property type="term" value="F:heme binding"/>
    <property type="evidence" value="ECO:0007669"/>
    <property type="project" value="InterPro"/>
</dbReference>
<keyword evidence="5" id="KW-0472">Membrane</keyword>
<keyword evidence="3 4" id="KW-0408">Iron</keyword>
<keyword evidence="5" id="KW-1133">Transmembrane helix</keyword>
<dbReference type="Gene3D" id="1.10.630.10">
    <property type="entry name" value="Cytochrome P450"/>
    <property type="match status" value="1"/>
</dbReference>
<keyword evidence="6" id="KW-0503">Monooxygenase</keyword>
<keyword evidence="2 4" id="KW-0479">Metal-binding</keyword>
<accession>A0AAW0QTJ1</accession>
<evidence type="ECO:0000256" key="1">
    <source>
        <dbReference type="ARBA" id="ARBA00022617"/>
    </source>
</evidence>
<protein>
    <submittedName>
        <fullName evidence="6">AflN/ verA/ monooxygenase</fullName>
    </submittedName>
</protein>
<keyword evidence="5" id="KW-0812">Transmembrane</keyword>
<feature type="transmembrane region" description="Helical" evidence="5">
    <location>
        <begin position="6"/>
        <end position="25"/>
    </location>
</feature>
<evidence type="ECO:0000256" key="5">
    <source>
        <dbReference type="SAM" id="Phobius"/>
    </source>
</evidence>
<keyword evidence="6" id="KW-0560">Oxidoreductase</keyword>
<evidence type="ECO:0000313" key="6">
    <source>
        <dbReference type="EMBL" id="KAK8101428.1"/>
    </source>
</evidence>
<evidence type="ECO:0000256" key="3">
    <source>
        <dbReference type="ARBA" id="ARBA00023004"/>
    </source>
</evidence>
<gene>
    <name evidence="6" type="ORF">PG999_011802</name>
</gene>
<dbReference type="GO" id="GO:0005506">
    <property type="term" value="F:iron ion binding"/>
    <property type="evidence" value="ECO:0007669"/>
    <property type="project" value="InterPro"/>
</dbReference>
<dbReference type="SUPFAM" id="SSF48264">
    <property type="entry name" value="Cytochrome P450"/>
    <property type="match status" value="1"/>
</dbReference>
<feature type="binding site" description="axial binding residue" evidence="4">
    <location>
        <position position="483"/>
    </location>
    <ligand>
        <name>heme</name>
        <dbReference type="ChEBI" id="CHEBI:30413"/>
    </ligand>
    <ligandPart>
        <name>Fe</name>
        <dbReference type="ChEBI" id="CHEBI:18248"/>
    </ligandPart>
</feature>
<dbReference type="InterPro" id="IPR002401">
    <property type="entry name" value="Cyt_P450_E_grp-I"/>
</dbReference>
<dbReference type="PANTHER" id="PTHR24305">
    <property type="entry name" value="CYTOCHROME P450"/>
    <property type="match status" value="1"/>
</dbReference>
<evidence type="ECO:0000256" key="4">
    <source>
        <dbReference type="PIRSR" id="PIRSR602401-1"/>
    </source>
</evidence>
<dbReference type="InterPro" id="IPR050121">
    <property type="entry name" value="Cytochrome_P450_monoxygenase"/>
</dbReference>
<dbReference type="AlphaFoldDB" id="A0AAW0QTJ1"/>
<evidence type="ECO:0000256" key="2">
    <source>
        <dbReference type="ARBA" id="ARBA00022723"/>
    </source>
</evidence>
<dbReference type="PANTHER" id="PTHR24305:SF222">
    <property type="entry name" value="CYTOCHROME P450 MONOOXYGENASE STCS"/>
    <property type="match status" value="1"/>
</dbReference>
<comment type="cofactor">
    <cofactor evidence="4">
        <name>heme</name>
        <dbReference type="ChEBI" id="CHEBI:30413"/>
    </cofactor>
</comment>
<dbReference type="Proteomes" id="UP001392437">
    <property type="component" value="Unassembled WGS sequence"/>
</dbReference>
<dbReference type="InterPro" id="IPR001128">
    <property type="entry name" value="Cyt_P450"/>
</dbReference>
<evidence type="ECO:0000313" key="7">
    <source>
        <dbReference type="Proteomes" id="UP001392437"/>
    </source>
</evidence>
<dbReference type="InterPro" id="IPR036396">
    <property type="entry name" value="Cyt_P450_sf"/>
</dbReference>
<proteinExistence type="predicted"/>
<name>A0AAW0QTJ1_9PEZI</name>
<keyword evidence="1 4" id="KW-0349">Heme</keyword>
<comment type="caution">
    <text evidence="6">The sequence shown here is derived from an EMBL/GenBank/DDBJ whole genome shotgun (WGS) entry which is preliminary data.</text>
</comment>
<reference evidence="6 7" key="1">
    <citation type="submission" date="2023-01" db="EMBL/GenBank/DDBJ databases">
        <title>Analysis of 21 Apiospora genomes using comparative genomics revels a genus with tremendous synthesis potential of carbohydrate active enzymes and secondary metabolites.</title>
        <authorList>
            <person name="Sorensen T."/>
        </authorList>
    </citation>
    <scope>NUCLEOTIDE SEQUENCE [LARGE SCALE GENOMIC DNA]</scope>
    <source>
        <strain evidence="6 7">CBS 117206</strain>
    </source>
</reference>
<dbReference type="EMBL" id="JAQQWP010000009">
    <property type="protein sequence ID" value="KAK8101428.1"/>
    <property type="molecule type" value="Genomic_DNA"/>
</dbReference>
<keyword evidence="7" id="KW-1185">Reference proteome</keyword>
<sequence>MAQFTVSVAIAAATALVTVFVAKFLSNRQHVRRLQAAKVPMPIFHTLFGHLLAVKQAMQGLPEDVTMHSMVQKMAKQFPSGNFYLNLWPFSKTLLVIANPTTAVQVEAAFLDKPAFMCETMEVINGGPSLMTMHGDTWRKWRSLFNPGFAPAYMTGFAPSIVDEITVLCKLLQERATKGQVFQLEEYTLKLTFDVISRITFANLCFFFSNYSGTRLHYQSQGSVLADGLRRLVYWTPYGTTFNPFRRYLSPRPLVQWYNSYCIDRYLSGEVDKRFEELAESRRNTGAKSQSRSIISLVMDQYLAETGESEQLSKATFKKLVLPQLRMFLYAGHDTTSSTLLYCYHLLSTHPQALGKVRAEHDEVFGTDFSYEHLQQMIAEDPALLNRIPYTLAVIKEVLRVFPPAGSLRAGRPGLVLTDDNGRQYPTEDCHLWTLTLVMHHSEQVFVRAEEFLPERWLVGPDDPLHPAHKGSWRPFEYGPRACIGQTLAQLELKVALVMTVRMFDITPAYDEWDTMHPRKAGSVTSVEGNRVYQAEMGGGGAHPVDGFPVRVTLRRNEMC</sequence>
<dbReference type="Pfam" id="PF00067">
    <property type="entry name" value="p450"/>
    <property type="match status" value="1"/>
</dbReference>
<dbReference type="GO" id="GO:0016705">
    <property type="term" value="F:oxidoreductase activity, acting on paired donors, with incorporation or reduction of molecular oxygen"/>
    <property type="evidence" value="ECO:0007669"/>
    <property type="project" value="InterPro"/>
</dbReference>
<dbReference type="GO" id="GO:0004497">
    <property type="term" value="F:monooxygenase activity"/>
    <property type="evidence" value="ECO:0007669"/>
    <property type="project" value="UniProtKB-KW"/>
</dbReference>
<dbReference type="PRINTS" id="PR00385">
    <property type="entry name" value="P450"/>
</dbReference>